<dbReference type="EMBL" id="JANPWB010000003">
    <property type="protein sequence ID" value="KAJ1199997.1"/>
    <property type="molecule type" value="Genomic_DNA"/>
</dbReference>
<dbReference type="Proteomes" id="UP001066276">
    <property type="component" value="Chromosome 2_1"/>
</dbReference>
<reference evidence="2" key="1">
    <citation type="journal article" date="2022" name="bioRxiv">
        <title>Sequencing and chromosome-scale assembly of the giantPleurodeles waltlgenome.</title>
        <authorList>
            <person name="Brown T."/>
            <person name="Elewa A."/>
            <person name="Iarovenko S."/>
            <person name="Subramanian E."/>
            <person name="Araus A.J."/>
            <person name="Petzold A."/>
            <person name="Susuki M."/>
            <person name="Suzuki K.-i.T."/>
            <person name="Hayashi T."/>
            <person name="Toyoda A."/>
            <person name="Oliveira C."/>
            <person name="Osipova E."/>
            <person name="Leigh N.D."/>
            <person name="Simon A."/>
            <person name="Yun M.H."/>
        </authorList>
    </citation>
    <scope>NUCLEOTIDE SEQUENCE</scope>
    <source>
        <strain evidence="2">20211129_DDA</strain>
        <tissue evidence="2">Liver</tissue>
    </source>
</reference>
<keyword evidence="3" id="KW-1185">Reference proteome</keyword>
<evidence type="ECO:0000313" key="2">
    <source>
        <dbReference type="EMBL" id="KAJ1199997.1"/>
    </source>
</evidence>
<organism evidence="2 3">
    <name type="scientific">Pleurodeles waltl</name>
    <name type="common">Iberian ribbed newt</name>
    <dbReference type="NCBI Taxonomy" id="8319"/>
    <lineage>
        <taxon>Eukaryota</taxon>
        <taxon>Metazoa</taxon>
        <taxon>Chordata</taxon>
        <taxon>Craniata</taxon>
        <taxon>Vertebrata</taxon>
        <taxon>Euteleostomi</taxon>
        <taxon>Amphibia</taxon>
        <taxon>Batrachia</taxon>
        <taxon>Caudata</taxon>
        <taxon>Salamandroidea</taxon>
        <taxon>Salamandridae</taxon>
        <taxon>Pleurodelinae</taxon>
        <taxon>Pleurodeles</taxon>
    </lineage>
</organism>
<proteinExistence type="predicted"/>
<feature type="compositionally biased region" description="Basic and acidic residues" evidence="1">
    <location>
        <begin position="44"/>
        <end position="56"/>
    </location>
</feature>
<comment type="caution">
    <text evidence="2">The sequence shown here is derived from an EMBL/GenBank/DDBJ whole genome shotgun (WGS) entry which is preliminary data.</text>
</comment>
<sequence>MQHDRAAWLEAGGHISNDPLEDVLELPTPLRVDARPYTSQRAPRQLEDAMQHRRNYEAVPATMRRTDAVP</sequence>
<dbReference type="AlphaFoldDB" id="A0AAV7VII4"/>
<protein>
    <submittedName>
        <fullName evidence="2">Uncharacterized protein</fullName>
    </submittedName>
</protein>
<evidence type="ECO:0000313" key="3">
    <source>
        <dbReference type="Proteomes" id="UP001066276"/>
    </source>
</evidence>
<gene>
    <name evidence="2" type="ORF">NDU88_003827</name>
</gene>
<feature type="region of interest" description="Disordered" evidence="1">
    <location>
        <begin position="36"/>
        <end position="70"/>
    </location>
</feature>
<accession>A0AAV7VII4</accession>
<evidence type="ECO:0000256" key="1">
    <source>
        <dbReference type="SAM" id="MobiDB-lite"/>
    </source>
</evidence>
<name>A0AAV7VII4_PLEWA</name>